<keyword evidence="3" id="KW-1185">Reference proteome</keyword>
<reference evidence="2" key="3">
    <citation type="submission" date="2025-09" db="UniProtKB">
        <authorList>
            <consortium name="Ensembl"/>
        </authorList>
    </citation>
    <scope>IDENTIFICATION</scope>
</reference>
<dbReference type="GO" id="GO:0005615">
    <property type="term" value="C:extracellular space"/>
    <property type="evidence" value="ECO:0007669"/>
    <property type="project" value="InterPro"/>
</dbReference>
<dbReference type="Gene3D" id="2.60.120.1540">
    <property type="match status" value="1"/>
</dbReference>
<dbReference type="Ensembl" id="ENSHHUT00000069305.1">
    <property type="protein sequence ID" value="ENSHHUP00000067048.1"/>
    <property type="gene ID" value="ENSHHUG00000039532.1"/>
</dbReference>
<name>A0A4W5PY10_9TELE</name>
<reference evidence="3" key="1">
    <citation type="submission" date="2018-06" db="EMBL/GenBank/DDBJ databases">
        <title>Genome assembly of Danube salmon.</title>
        <authorList>
            <person name="Macqueen D.J."/>
            <person name="Gundappa M.K."/>
        </authorList>
    </citation>
    <scope>NUCLEOTIDE SEQUENCE [LARGE SCALE GENOMIC DNA]</scope>
</reference>
<evidence type="ECO:0000259" key="1">
    <source>
        <dbReference type="Pfam" id="PF07678"/>
    </source>
</evidence>
<feature type="domain" description="Alpha-macroglobulin-like TED" evidence="1">
    <location>
        <begin position="19"/>
        <end position="35"/>
    </location>
</feature>
<evidence type="ECO:0000313" key="3">
    <source>
        <dbReference type="Proteomes" id="UP000314982"/>
    </source>
</evidence>
<reference evidence="2" key="2">
    <citation type="submission" date="2025-08" db="UniProtKB">
        <authorList>
            <consortium name="Ensembl"/>
        </authorList>
    </citation>
    <scope>IDENTIFICATION</scope>
</reference>
<sequence>WSRLQVLTGEIYCTDGADFKSTQDTIVALEALSEYALNSPQPPITEVDVQFTTPGKSDVQKLSLDNKGEKVETELKVYPLQHTH</sequence>
<dbReference type="Proteomes" id="UP000314982">
    <property type="component" value="Unassembled WGS sequence"/>
</dbReference>
<protein>
    <recommendedName>
        <fullName evidence="1">Alpha-macroglobulin-like TED domain-containing protein</fullName>
    </recommendedName>
</protein>
<dbReference type="Gene3D" id="1.50.10.20">
    <property type="match status" value="1"/>
</dbReference>
<dbReference type="Pfam" id="PF07678">
    <property type="entry name" value="TED_complement"/>
    <property type="match status" value="1"/>
</dbReference>
<evidence type="ECO:0000313" key="2">
    <source>
        <dbReference type="Ensembl" id="ENSHHUP00000067048.1"/>
    </source>
</evidence>
<dbReference type="InterPro" id="IPR011626">
    <property type="entry name" value="Alpha-macroglobulin_TED"/>
</dbReference>
<organism evidence="2 3">
    <name type="scientific">Hucho hucho</name>
    <name type="common">huchen</name>
    <dbReference type="NCBI Taxonomy" id="62062"/>
    <lineage>
        <taxon>Eukaryota</taxon>
        <taxon>Metazoa</taxon>
        <taxon>Chordata</taxon>
        <taxon>Craniata</taxon>
        <taxon>Vertebrata</taxon>
        <taxon>Euteleostomi</taxon>
        <taxon>Actinopterygii</taxon>
        <taxon>Neopterygii</taxon>
        <taxon>Teleostei</taxon>
        <taxon>Protacanthopterygii</taxon>
        <taxon>Salmoniformes</taxon>
        <taxon>Salmonidae</taxon>
        <taxon>Salmoninae</taxon>
        <taxon>Hucho</taxon>
    </lineage>
</organism>
<accession>A0A4W5PY10</accession>
<proteinExistence type="predicted"/>
<dbReference type="AlphaFoldDB" id="A0A4W5PY10"/>
<dbReference type="STRING" id="62062.ENSHHUP00000067048"/>